<dbReference type="AlphaFoldDB" id="A0A6N6RM47"/>
<evidence type="ECO:0000313" key="3">
    <source>
        <dbReference type="Proteomes" id="UP000468650"/>
    </source>
</evidence>
<proteinExistence type="predicted"/>
<feature type="domain" description="Putative auto-transporter adhesin head GIN" evidence="1">
    <location>
        <begin position="29"/>
        <end position="211"/>
    </location>
</feature>
<evidence type="ECO:0000259" key="1">
    <source>
        <dbReference type="Pfam" id="PF10988"/>
    </source>
</evidence>
<reference evidence="2 3" key="1">
    <citation type="submission" date="2019-09" db="EMBL/GenBank/DDBJ databases">
        <title>Genomes of family Cryomorphaceae.</title>
        <authorList>
            <person name="Bowman J.P."/>
        </authorList>
    </citation>
    <scope>NUCLEOTIDE SEQUENCE [LARGE SCALE GENOMIC DNA]</scope>
    <source>
        <strain evidence="2 3">LMG 25704</strain>
    </source>
</reference>
<dbReference type="Pfam" id="PF10988">
    <property type="entry name" value="DUF2807"/>
    <property type="match status" value="1"/>
</dbReference>
<dbReference type="RefSeq" id="WP_151666219.1">
    <property type="nucleotide sequence ID" value="NZ_WBVO01000001.1"/>
</dbReference>
<name>A0A6N6RM47_9FLAO</name>
<dbReference type="InterPro" id="IPR021255">
    <property type="entry name" value="DUF2807"/>
</dbReference>
<organism evidence="2 3">
    <name type="scientific">Phaeocystidibacter luteus</name>
    <dbReference type="NCBI Taxonomy" id="911197"/>
    <lineage>
        <taxon>Bacteria</taxon>
        <taxon>Pseudomonadati</taxon>
        <taxon>Bacteroidota</taxon>
        <taxon>Flavobacteriia</taxon>
        <taxon>Flavobacteriales</taxon>
        <taxon>Phaeocystidibacteraceae</taxon>
        <taxon>Phaeocystidibacter</taxon>
    </lineage>
</organism>
<keyword evidence="3" id="KW-1185">Reference proteome</keyword>
<dbReference type="Proteomes" id="UP000468650">
    <property type="component" value="Unassembled WGS sequence"/>
</dbReference>
<evidence type="ECO:0000313" key="2">
    <source>
        <dbReference type="EMBL" id="KAB2814640.1"/>
    </source>
</evidence>
<dbReference type="EMBL" id="WBVO01000001">
    <property type="protein sequence ID" value="KAB2814640.1"/>
    <property type="molecule type" value="Genomic_DNA"/>
</dbReference>
<accession>A0A6N6RM47</accession>
<dbReference type="OrthoDB" id="1466971at2"/>
<comment type="caution">
    <text evidence="2">The sequence shown here is derived from an EMBL/GenBank/DDBJ whole genome shotgun (WGS) entry which is preliminary data.</text>
</comment>
<sequence length="226" mass="24881">MRHFFTLAFAVLLTTLGMAQERRTLTTEEFTKIEISGSYTVFLRQGPSCEVIAMSENFDDIEVEVEDGTLSIAHDNDMWEWSSDDDETRIYITVQNLSDIEISGAVTLESKNTIDATNLTVSTSGASEIYLSIDVSSLDLESAGASEITLRGKARSAEFELMGASEIEAFELIVNRMEIETMGASSARVHVLDTLEVEAMGASDIEYKGDPQIESELSYASSLTKR</sequence>
<gene>
    <name evidence="2" type="ORF">F8C67_02545</name>
</gene>
<protein>
    <submittedName>
        <fullName evidence="2">DUF2807 domain-containing protein</fullName>
    </submittedName>
</protein>
<dbReference type="Gene3D" id="2.160.20.120">
    <property type="match status" value="1"/>
</dbReference>